<proteinExistence type="predicted"/>
<dbReference type="SUPFAM" id="SSF53335">
    <property type="entry name" value="S-adenosyl-L-methionine-dependent methyltransferases"/>
    <property type="match status" value="1"/>
</dbReference>
<evidence type="ECO:0000256" key="1">
    <source>
        <dbReference type="ARBA" id="ARBA00022679"/>
    </source>
</evidence>
<dbReference type="GO" id="GO:0008168">
    <property type="term" value="F:methyltransferase activity"/>
    <property type="evidence" value="ECO:0007669"/>
    <property type="project" value="UniProtKB-KW"/>
</dbReference>
<dbReference type="Pfam" id="PF13649">
    <property type="entry name" value="Methyltransf_25"/>
    <property type="match status" value="1"/>
</dbReference>
<dbReference type="Gene3D" id="2.20.25.110">
    <property type="entry name" value="S-adenosyl-L-methionine-dependent methyltransferases"/>
    <property type="match status" value="1"/>
</dbReference>
<keyword evidence="3" id="KW-0489">Methyltransferase</keyword>
<keyword evidence="1 3" id="KW-0808">Transferase</keyword>
<dbReference type="PANTHER" id="PTHR43861">
    <property type="entry name" value="TRANS-ACONITATE 2-METHYLTRANSFERASE-RELATED"/>
    <property type="match status" value="1"/>
</dbReference>
<organism evidence="3 4">
    <name type="scientific">Hujiaoplasma nucleasis</name>
    <dbReference type="NCBI Taxonomy" id="2725268"/>
    <lineage>
        <taxon>Bacteria</taxon>
        <taxon>Bacillati</taxon>
        <taxon>Mycoplasmatota</taxon>
        <taxon>Mollicutes</taxon>
        <taxon>Candidatus Izemoplasmatales</taxon>
        <taxon>Hujiaoplasmataceae</taxon>
        <taxon>Hujiaoplasma</taxon>
    </lineage>
</organism>
<evidence type="ECO:0000313" key="4">
    <source>
        <dbReference type="Proteomes" id="UP000512167"/>
    </source>
</evidence>
<dbReference type="RefSeq" id="WP_312031934.1">
    <property type="nucleotide sequence ID" value="NZ_CP051151.1"/>
</dbReference>
<dbReference type="CDD" id="cd02440">
    <property type="entry name" value="AdoMet_MTases"/>
    <property type="match status" value="1"/>
</dbReference>
<dbReference type="InterPro" id="IPR041698">
    <property type="entry name" value="Methyltransf_25"/>
</dbReference>
<feature type="domain" description="Methyltransferase" evidence="2">
    <location>
        <begin position="35"/>
        <end position="129"/>
    </location>
</feature>
<protein>
    <submittedName>
        <fullName evidence="3">Class I SAM-dependent methyltransferase</fullName>
    </submittedName>
</protein>
<accession>A0A7L6N323</accession>
<sequence length="226" mass="26395">MEYDYLASFYDAFIDQEVYEQYLDYINKYSGLGSVLDIGCGTGNLSLQLARIGYDVVATDLSESMLHIVTQRAENEDLKIEVGVYDMLDPIEFQFDLIIASMDVINHLSDLEDVEFGFTNIFNSLKENGVFIFDVLSVEFIDAFDGYEENDKDYQFHWHSEKGDKPHSIVHTIRVEHLDNPHEIQIYEQTHEYIEYEKILEKVGFKIVDSRSMPERKIYVVQKQEL</sequence>
<keyword evidence="4" id="KW-1185">Reference proteome</keyword>
<reference evidence="3 4" key="1">
    <citation type="submission" date="2020-04" db="EMBL/GenBank/DDBJ databases">
        <authorList>
            <person name="Zheng R.K."/>
            <person name="Sun C.M."/>
        </authorList>
    </citation>
    <scope>NUCLEOTIDE SEQUENCE [LARGE SCALE GENOMIC DNA]</scope>
    <source>
        <strain evidence="4">zrk29</strain>
    </source>
</reference>
<dbReference type="KEGG" id="tbk:HF295_00750"/>
<dbReference type="Proteomes" id="UP000512167">
    <property type="component" value="Chromosome"/>
</dbReference>
<evidence type="ECO:0000313" key="3">
    <source>
        <dbReference type="EMBL" id="QLY39465.1"/>
    </source>
</evidence>
<dbReference type="Gene3D" id="3.40.50.150">
    <property type="entry name" value="Vaccinia Virus protein VP39"/>
    <property type="match status" value="1"/>
</dbReference>
<dbReference type="EMBL" id="CP051151">
    <property type="protein sequence ID" value="QLY39465.1"/>
    <property type="molecule type" value="Genomic_DNA"/>
</dbReference>
<name>A0A7L6N323_9MOLU</name>
<dbReference type="AlphaFoldDB" id="A0A7L6N323"/>
<dbReference type="GO" id="GO:0032259">
    <property type="term" value="P:methylation"/>
    <property type="evidence" value="ECO:0007669"/>
    <property type="project" value="UniProtKB-KW"/>
</dbReference>
<gene>
    <name evidence="3" type="ORF">HF295_00750</name>
</gene>
<dbReference type="InterPro" id="IPR029063">
    <property type="entry name" value="SAM-dependent_MTases_sf"/>
</dbReference>
<evidence type="ECO:0000259" key="2">
    <source>
        <dbReference type="Pfam" id="PF13649"/>
    </source>
</evidence>